<feature type="non-terminal residue" evidence="1">
    <location>
        <position position="1"/>
    </location>
</feature>
<sequence length="23" mass="2683">VDHLLTKGNINQFNLILEETKQD</sequence>
<proteinExistence type="predicted"/>
<dbReference type="AlphaFoldDB" id="A0A382H4M9"/>
<protein>
    <submittedName>
        <fullName evidence="1">Uncharacterized protein</fullName>
    </submittedName>
</protein>
<organism evidence="1">
    <name type="scientific">marine metagenome</name>
    <dbReference type="NCBI Taxonomy" id="408172"/>
    <lineage>
        <taxon>unclassified sequences</taxon>
        <taxon>metagenomes</taxon>
        <taxon>ecological metagenomes</taxon>
    </lineage>
</organism>
<dbReference type="EMBL" id="UINC01058979">
    <property type="protein sequence ID" value="SVB81877.1"/>
    <property type="molecule type" value="Genomic_DNA"/>
</dbReference>
<feature type="non-terminal residue" evidence="1">
    <location>
        <position position="23"/>
    </location>
</feature>
<evidence type="ECO:0000313" key="1">
    <source>
        <dbReference type="EMBL" id="SVB81877.1"/>
    </source>
</evidence>
<name>A0A382H4M9_9ZZZZ</name>
<accession>A0A382H4M9</accession>
<reference evidence="1" key="1">
    <citation type="submission" date="2018-05" db="EMBL/GenBank/DDBJ databases">
        <authorList>
            <person name="Lanie J.A."/>
            <person name="Ng W.-L."/>
            <person name="Kazmierczak K.M."/>
            <person name="Andrzejewski T.M."/>
            <person name="Davidsen T.M."/>
            <person name="Wayne K.J."/>
            <person name="Tettelin H."/>
            <person name="Glass J.I."/>
            <person name="Rusch D."/>
            <person name="Podicherti R."/>
            <person name="Tsui H.-C.T."/>
            <person name="Winkler M.E."/>
        </authorList>
    </citation>
    <scope>NUCLEOTIDE SEQUENCE</scope>
</reference>
<gene>
    <name evidence="1" type="ORF">METZ01_LOCUS234731</name>
</gene>